<dbReference type="PANTHER" id="PTHR43481">
    <property type="entry name" value="FRUCTOSE-1-PHOSPHATE PHOSPHATASE"/>
    <property type="match status" value="1"/>
</dbReference>
<dbReference type="Gene3D" id="3.40.50.1000">
    <property type="entry name" value="HAD superfamily/HAD-like"/>
    <property type="match status" value="1"/>
</dbReference>
<organism evidence="1 2">
    <name type="scientific">Prymnesium parvum</name>
    <name type="common">Toxic golden alga</name>
    <dbReference type="NCBI Taxonomy" id="97485"/>
    <lineage>
        <taxon>Eukaryota</taxon>
        <taxon>Haptista</taxon>
        <taxon>Haptophyta</taxon>
        <taxon>Prymnesiophyceae</taxon>
        <taxon>Prymnesiales</taxon>
        <taxon>Prymnesiaceae</taxon>
        <taxon>Prymnesium</taxon>
    </lineage>
</organism>
<dbReference type="InterPro" id="IPR023198">
    <property type="entry name" value="PGP-like_dom2"/>
</dbReference>
<dbReference type="SUPFAM" id="SSF56784">
    <property type="entry name" value="HAD-like"/>
    <property type="match status" value="1"/>
</dbReference>
<sequence length="240" mass="26018">MALPAGQRTIGPHFVPEGAIQGMLFDCDGTLLNTMPLFFHSWEEVCPQFGLRITIDDFYAYAGWPLPSIVRDLHQRHRAADASDDFVASFLAAKQAAHERYEAQMGHPEPIGCVVKLAREAAAAGIPVCIATSGLRTHVEPHLAAAGLDDLFNPAKGNIVCAADVPKGKPAPDIYLEAARRIGADPRACRAFEDGESGLMSAHAAGCHVIDVTFMDEYPMVEGLRLAKARDEAARTWLRE</sequence>
<protein>
    <submittedName>
        <fullName evidence="1">Uncharacterized protein</fullName>
    </submittedName>
</protein>
<dbReference type="Proteomes" id="UP001515480">
    <property type="component" value="Unassembled WGS sequence"/>
</dbReference>
<gene>
    <name evidence="1" type="ORF">AB1Y20_019568</name>
</gene>
<evidence type="ECO:0000313" key="2">
    <source>
        <dbReference type="Proteomes" id="UP001515480"/>
    </source>
</evidence>
<dbReference type="InterPro" id="IPR006439">
    <property type="entry name" value="HAD-SF_hydro_IA"/>
</dbReference>
<dbReference type="InterPro" id="IPR036412">
    <property type="entry name" value="HAD-like_sf"/>
</dbReference>
<comment type="caution">
    <text evidence="1">The sequence shown here is derived from an EMBL/GenBank/DDBJ whole genome shotgun (WGS) entry which is preliminary data.</text>
</comment>
<evidence type="ECO:0000313" key="1">
    <source>
        <dbReference type="EMBL" id="KAL1524682.1"/>
    </source>
</evidence>
<dbReference type="InterPro" id="IPR041492">
    <property type="entry name" value="HAD_2"/>
</dbReference>
<dbReference type="AlphaFoldDB" id="A0AB34JUT1"/>
<keyword evidence="2" id="KW-1185">Reference proteome</keyword>
<dbReference type="PANTHER" id="PTHR43481:SF4">
    <property type="entry name" value="GLYCEROL-1-PHOSPHATE PHOSPHOHYDROLASE 1-RELATED"/>
    <property type="match status" value="1"/>
</dbReference>
<reference evidence="1 2" key="1">
    <citation type="journal article" date="2024" name="Science">
        <title>Giant polyketide synthase enzymes in the biosynthesis of giant marine polyether toxins.</title>
        <authorList>
            <person name="Fallon T.R."/>
            <person name="Shende V.V."/>
            <person name="Wierzbicki I.H."/>
            <person name="Pendleton A.L."/>
            <person name="Watervoot N.F."/>
            <person name="Auber R.P."/>
            <person name="Gonzalez D.J."/>
            <person name="Wisecaver J.H."/>
            <person name="Moore B.S."/>
        </authorList>
    </citation>
    <scope>NUCLEOTIDE SEQUENCE [LARGE SCALE GENOMIC DNA]</scope>
    <source>
        <strain evidence="1 2">12B1</strain>
    </source>
</reference>
<dbReference type="SFLD" id="SFLDG01129">
    <property type="entry name" value="C1.5:_HAD__Beta-PGM__Phosphata"/>
    <property type="match status" value="1"/>
</dbReference>
<dbReference type="GO" id="GO:0050308">
    <property type="term" value="F:sugar-phosphatase activity"/>
    <property type="evidence" value="ECO:0007669"/>
    <property type="project" value="TreeGrafter"/>
</dbReference>
<dbReference type="EMBL" id="JBGBPQ010000005">
    <property type="protein sequence ID" value="KAL1524682.1"/>
    <property type="molecule type" value="Genomic_DNA"/>
</dbReference>
<dbReference type="InterPro" id="IPR051806">
    <property type="entry name" value="HAD-like_SPP"/>
</dbReference>
<dbReference type="Pfam" id="PF13419">
    <property type="entry name" value="HAD_2"/>
    <property type="match status" value="1"/>
</dbReference>
<accession>A0AB34JUT1</accession>
<dbReference type="NCBIfam" id="TIGR01509">
    <property type="entry name" value="HAD-SF-IA-v3"/>
    <property type="match status" value="1"/>
</dbReference>
<dbReference type="InterPro" id="IPR023214">
    <property type="entry name" value="HAD_sf"/>
</dbReference>
<dbReference type="SFLD" id="SFLDS00003">
    <property type="entry name" value="Haloacid_Dehalogenase"/>
    <property type="match status" value="1"/>
</dbReference>
<dbReference type="Gene3D" id="1.10.150.240">
    <property type="entry name" value="Putative phosphatase, domain 2"/>
    <property type="match status" value="1"/>
</dbReference>
<name>A0AB34JUT1_PRYPA</name>
<proteinExistence type="predicted"/>